<dbReference type="PANTHER" id="PTHR11780:SF10">
    <property type="entry name" value="NADH DEHYDROGENASE [UBIQUINONE] FLAVOPROTEIN 1, MITOCHONDRIAL"/>
    <property type="match status" value="1"/>
</dbReference>
<evidence type="ECO:0000313" key="13">
    <source>
        <dbReference type="EMBL" id="EWT01308.1"/>
    </source>
</evidence>
<dbReference type="GO" id="GO:0051539">
    <property type="term" value="F:4 iron, 4 sulfur cluster binding"/>
    <property type="evidence" value="ECO:0007669"/>
    <property type="project" value="UniProtKB-KW"/>
</dbReference>
<dbReference type="Gene3D" id="3.40.50.11540">
    <property type="entry name" value="NADH-ubiquinone oxidoreductase 51kDa subunit"/>
    <property type="match status" value="1"/>
</dbReference>
<dbReference type="SUPFAM" id="SSF142984">
    <property type="entry name" value="Nqo1 middle domain-like"/>
    <property type="match status" value="1"/>
</dbReference>
<comment type="cofactor">
    <cofactor evidence="2">
        <name>[4Fe-4S] cluster</name>
        <dbReference type="ChEBI" id="CHEBI:49883"/>
    </cofactor>
</comment>
<evidence type="ECO:0000256" key="9">
    <source>
        <dbReference type="ARBA" id="ARBA00023014"/>
    </source>
</evidence>
<evidence type="ECO:0000256" key="7">
    <source>
        <dbReference type="ARBA" id="ARBA00022723"/>
    </source>
</evidence>
<dbReference type="SUPFAM" id="SSF142019">
    <property type="entry name" value="Nqo1 FMN-binding domain-like"/>
    <property type="match status" value="1"/>
</dbReference>
<feature type="compositionally biased region" description="Basic and acidic residues" evidence="10">
    <location>
        <begin position="361"/>
        <end position="372"/>
    </location>
</feature>
<keyword evidence="8" id="KW-0408">Iron</keyword>
<comment type="caution">
    <text evidence="13">The sequence shown here is derived from an EMBL/GenBank/DDBJ whole genome shotgun (WGS) entry which is preliminary data.</text>
</comment>
<dbReference type="PATRIC" id="fig|1386089.3.peg.2446"/>
<keyword evidence="4" id="KW-0004">4Fe-4S</keyword>
<dbReference type="InterPro" id="IPR050837">
    <property type="entry name" value="ComplexI_51kDa_subunit"/>
</dbReference>
<sequence length="372" mass="39076">MTLVTDLRDAGLAGRGGAAFSTATKVEAAHTHDADLIVNACDGELGAAKDGWVVEHHLDAVARAAALVAPGRRRRIRYAAHRGSATALRLRSAGLDLLEVPGRYVSSEETSLISLAQGGLARPMTKRQPFVRGGTDSTGRRIRPTVVLNSETMWRIGQVVDYGPEWFRSFGTAVEPGPRLVTISAPGIRGRVVQTEAGTPVADLLHHAGGPFPETSPVLVGGLGGAFLTIAEARGLRWESQDLARFGATVGPGVIEVFDDRQCPVVIVDRILAWAAGESAGQCGPCMFGLPAVAGDWHALAVGADPRAWARLQERVGLLPGRGACRFPDGVAGFVRSALRVFGPHLAVHAAAGSSPSGCPDLDRRADHVRTA</sequence>
<dbReference type="STRING" id="1386089.N865_10855"/>
<evidence type="ECO:0000256" key="1">
    <source>
        <dbReference type="ARBA" id="ARBA00001917"/>
    </source>
</evidence>
<feature type="domain" description="NADH-ubiquinone oxidoreductase 51kDa subunit iron-sulphur binding" evidence="12">
    <location>
        <begin position="268"/>
        <end position="346"/>
    </location>
</feature>
<feature type="domain" description="NADH-ubiquinone oxidoreductase 51kDa subunit FMN-binding" evidence="11">
    <location>
        <begin position="8"/>
        <end position="156"/>
    </location>
</feature>
<evidence type="ECO:0000259" key="12">
    <source>
        <dbReference type="Pfam" id="PF10589"/>
    </source>
</evidence>
<evidence type="ECO:0000256" key="2">
    <source>
        <dbReference type="ARBA" id="ARBA00001966"/>
    </source>
</evidence>
<protein>
    <submittedName>
        <fullName evidence="13">Formate dehydrogenase</fullName>
    </submittedName>
</protein>
<evidence type="ECO:0000256" key="10">
    <source>
        <dbReference type="SAM" id="MobiDB-lite"/>
    </source>
</evidence>
<dbReference type="Proteomes" id="UP000019489">
    <property type="component" value="Unassembled WGS sequence"/>
</dbReference>
<evidence type="ECO:0000313" key="14">
    <source>
        <dbReference type="Proteomes" id="UP000019489"/>
    </source>
</evidence>
<evidence type="ECO:0000256" key="3">
    <source>
        <dbReference type="ARBA" id="ARBA00007523"/>
    </source>
</evidence>
<keyword evidence="6" id="KW-0288">FMN</keyword>
<reference evidence="13 14" key="1">
    <citation type="submission" date="2013-08" db="EMBL/GenBank/DDBJ databases">
        <title>Intrasporangium oryzae NRRL B-24470.</title>
        <authorList>
            <person name="Liu H."/>
            <person name="Wang G."/>
        </authorList>
    </citation>
    <scope>NUCLEOTIDE SEQUENCE [LARGE SCALE GENOMIC DNA]</scope>
    <source>
        <strain evidence="13 14">NRRL B-24470</strain>
    </source>
</reference>
<keyword evidence="5" id="KW-0285">Flavoprotein</keyword>
<comment type="similarity">
    <text evidence="3">Belongs to the complex I 51 kDa subunit family.</text>
</comment>
<evidence type="ECO:0000256" key="4">
    <source>
        <dbReference type="ARBA" id="ARBA00022485"/>
    </source>
</evidence>
<evidence type="ECO:0000256" key="8">
    <source>
        <dbReference type="ARBA" id="ARBA00023004"/>
    </source>
</evidence>
<keyword evidence="14" id="KW-1185">Reference proteome</keyword>
<proteinExistence type="inferred from homology"/>
<feature type="region of interest" description="Disordered" evidence="10">
    <location>
        <begin position="351"/>
        <end position="372"/>
    </location>
</feature>
<gene>
    <name evidence="13" type="ORF">N865_10855</name>
</gene>
<dbReference type="InterPro" id="IPR019575">
    <property type="entry name" value="Nuop51_4Fe4S-bd"/>
</dbReference>
<keyword evidence="7" id="KW-0479">Metal-binding</keyword>
<organism evidence="13 14">
    <name type="scientific">Intrasporangium oryzae NRRL B-24470</name>
    <dbReference type="NCBI Taxonomy" id="1386089"/>
    <lineage>
        <taxon>Bacteria</taxon>
        <taxon>Bacillati</taxon>
        <taxon>Actinomycetota</taxon>
        <taxon>Actinomycetes</taxon>
        <taxon>Micrococcales</taxon>
        <taxon>Intrasporangiaceae</taxon>
        <taxon>Intrasporangium</taxon>
    </lineage>
</organism>
<dbReference type="Pfam" id="PF10589">
    <property type="entry name" value="NADH_4Fe-4S"/>
    <property type="match status" value="1"/>
</dbReference>
<dbReference type="Gene3D" id="3.10.20.600">
    <property type="match status" value="1"/>
</dbReference>
<evidence type="ECO:0000256" key="5">
    <source>
        <dbReference type="ARBA" id="ARBA00022630"/>
    </source>
</evidence>
<dbReference type="OrthoDB" id="9805533at2"/>
<evidence type="ECO:0000256" key="6">
    <source>
        <dbReference type="ARBA" id="ARBA00022643"/>
    </source>
</evidence>
<dbReference type="SUPFAM" id="SSF140490">
    <property type="entry name" value="Nqo1C-terminal domain-like"/>
    <property type="match status" value="1"/>
</dbReference>
<dbReference type="AlphaFoldDB" id="W9G8Z7"/>
<evidence type="ECO:0000259" key="11">
    <source>
        <dbReference type="Pfam" id="PF01512"/>
    </source>
</evidence>
<dbReference type="InterPro" id="IPR037225">
    <property type="entry name" value="Nuo51_FMN-bd_sf"/>
</dbReference>
<dbReference type="Pfam" id="PF01512">
    <property type="entry name" value="Complex1_51K"/>
    <property type="match status" value="1"/>
</dbReference>
<accession>W9G8Z7</accession>
<comment type="cofactor">
    <cofactor evidence="1">
        <name>FMN</name>
        <dbReference type="ChEBI" id="CHEBI:58210"/>
    </cofactor>
</comment>
<dbReference type="GO" id="GO:0046872">
    <property type="term" value="F:metal ion binding"/>
    <property type="evidence" value="ECO:0007669"/>
    <property type="project" value="UniProtKB-KW"/>
</dbReference>
<dbReference type="InterPro" id="IPR037207">
    <property type="entry name" value="Nuop51_4Fe4S-bd_sf"/>
</dbReference>
<dbReference type="Gene3D" id="1.20.1440.230">
    <property type="entry name" value="NADH-ubiquinone oxidoreductase 51kDa subunit, iron-sulphur binding domain"/>
    <property type="match status" value="1"/>
</dbReference>
<dbReference type="PANTHER" id="PTHR11780">
    <property type="entry name" value="NADH-UBIQUINONE OXIDOREDUCTASE FLAVOPROTEIN 1 NDUFV1"/>
    <property type="match status" value="1"/>
</dbReference>
<name>W9G8Z7_9MICO</name>
<dbReference type="RefSeq" id="WP_034806192.1">
    <property type="nucleotide sequence ID" value="NZ_AWSA01000024.1"/>
</dbReference>
<keyword evidence="9" id="KW-0411">Iron-sulfur</keyword>
<dbReference type="EMBL" id="AWSA01000024">
    <property type="protein sequence ID" value="EWT01308.1"/>
    <property type="molecule type" value="Genomic_DNA"/>
</dbReference>
<dbReference type="InterPro" id="IPR011538">
    <property type="entry name" value="Nuo51_FMN-bd"/>
</dbReference>
<dbReference type="eggNOG" id="COG1894">
    <property type="taxonomic scope" value="Bacteria"/>
</dbReference>